<evidence type="ECO:0000313" key="3">
    <source>
        <dbReference type="Proteomes" id="UP001319121"/>
    </source>
</evidence>
<keyword evidence="1" id="KW-0472">Membrane</keyword>
<dbReference type="Pfam" id="PF14333">
    <property type="entry name" value="DUF4389"/>
    <property type="match status" value="1"/>
</dbReference>
<dbReference type="Proteomes" id="UP001319121">
    <property type="component" value="Chromosome"/>
</dbReference>
<feature type="transmembrane region" description="Helical" evidence="1">
    <location>
        <begin position="20"/>
        <end position="48"/>
    </location>
</feature>
<dbReference type="EMBL" id="AP019536">
    <property type="protein sequence ID" value="BBI98553.1"/>
    <property type="molecule type" value="Genomic_DNA"/>
</dbReference>
<organism evidence="2 3">
    <name type="scientific">Ferrigenium kumadai</name>
    <dbReference type="NCBI Taxonomy" id="1682490"/>
    <lineage>
        <taxon>Bacteria</taxon>
        <taxon>Pseudomonadati</taxon>
        <taxon>Pseudomonadota</taxon>
        <taxon>Betaproteobacteria</taxon>
        <taxon>Nitrosomonadales</taxon>
        <taxon>Gallionellaceae</taxon>
        <taxon>Ferrigenium</taxon>
    </lineage>
</organism>
<dbReference type="KEGG" id="fku:FGKAn22_02460"/>
<accession>A0AAN1VYU0</accession>
<keyword evidence="1" id="KW-1133">Transmembrane helix</keyword>
<reference evidence="2 3" key="1">
    <citation type="submission" date="2019-03" db="EMBL/GenBank/DDBJ databases">
        <title>Complete genome sequence of Ferrigenium kumadai strain An22, a microaerophilic iron-oxidizing bacterium isolated from a paddy field soil.</title>
        <authorList>
            <person name="Watanabe T."/>
            <person name="Asakawa S."/>
        </authorList>
    </citation>
    <scope>NUCLEOTIDE SEQUENCE [LARGE SCALE GENOMIC DNA]</scope>
    <source>
        <strain evidence="2 3">An22</strain>
    </source>
</reference>
<evidence type="ECO:0000256" key="1">
    <source>
        <dbReference type="SAM" id="Phobius"/>
    </source>
</evidence>
<evidence type="ECO:0000313" key="2">
    <source>
        <dbReference type="EMBL" id="BBI98553.1"/>
    </source>
</evidence>
<evidence type="ECO:0008006" key="4">
    <source>
        <dbReference type="Google" id="ProtNLM"/>
    </source>
</evidence>
<dbReference type="AlphaFoldDB" id="A0AAN1VYU0"/>
<dbReference type="InterPro" id="IPR025498">
    <property type="entry name" value="DUF4389"/>
</dbReference>
<name>A0AAN1VYU0_9PROT</name>
<keyword evidence="1" id="KW-0812">Transmembrane</keyword>
<proteinExistence type="predicted"/>
<gene>
    <name evidence="2" type="ORF">FGKAn22_02460</name>
</gene>
<dbReference type="RefSeq" id="WP_212786183.1">
    <property type="nucleotide sequence ID" value="NZ_AP019536.1"/>
</dbReference>
<sequence>MNEVSQTSGDKRNIWLRGLFMLLMLLVLHVCGTVLLIIAVIQFVIALVNGGPNDRLVVFGRNLGSYFRQIVLFLTFATEEVPFPFSEWPAD</sequence>
<keyword evidence="3" id="KW-1185">Reference proteome</keyword>
<protein>
    <recommendedName>
        <fullName evidence="4">DUF4389 domain-containing protein</fullName>
    </recommendedName>
</protein>